<reference evidence="1" key="1">
    <citation type="submission" date="2022-09" db="EMBL/GenBank/DDBJ databases">
        <title>Enrichment on poylsaccharides allowed isolation of novel metabolic and taxonomic groups of Haloarchaea.</title>
        <authorList>
            <person name="Sorokin D.Y."/>
            <person name="Elcheninov A.G."/>
            <person name="Khizhniak T.V."/>
            <person name="Kolganova T.V."/>
            <person name="Kublanov I.V."/>
        </authorList>
    </citation>
    <scope>NUCLEOTIDE SEQUENCE</scope>
    <source>
        <strain evidence="1">AArc-xg1-1</strain>
    </source>
</reference>
<dbReference type="GO" id="GO:0015035">
    <property type="term" value="F:protein-disulfide reductase activity"/>
    <property type="evidence" value="ECO:0007669"/>
    <property type="project" value="InterPro"/>
</dbReference>
<dbReference type="Proteomes" id="UP001321018">
    <property type="component" value="Unassembled WGS sequence"/>
</dbReference>
<evidence type="ECO:0000313" key="2">
    <source>
        <dbReference type="Proteomes" id="UP001321018"/>
    </source>
</evidence>
<dbReference type="AlphaFoldDB" id="A0AAP2Z1C4"/>
<dbReference type="RefSeq" id="WP_338004099.1">
    <property type="nucleotide sequence ID" value="NZ_JAOPKA010000007.1"/>
</dbReference>
<accession>A0AAP2Z1C4</accession>
<gene>
    <name evidence="1" type="ORF">OB960_12795</name>
</gene>
<protein>
    <submittedName>
        <fullName evidence="1">DUF393 domain-containing protein</fullName>
    </submittedName>
</protein>
<organism evidence="1 2">
    <name type="scientific">Natronoglomus mannanivorans</name>
    <dbReference type="NCBI Taxonomy" id="2979990"/>
    <lineage>
        <taxon>Archaea</taxon>
        <taxon>Methanobacteriati</taxon>
        <taxon>Methanobacteriota</taxon>
        <taxon>Stenosarchaea group</taxon>
        <taxon>Halobacteria</taxon>
        <taxon>Halobacteriales</taxon>
        <taxon>Natrialbaceae</taxon>
        <taxon>Natronoglomus</taxon>
    </lineage>
</organism>
<sequence length="136" mass="15263">METVADPPPRLVYDDDCGFCTWCGEYAADRGEFDLVGFSELTPDQRARLPDDYEECAHLLTQDAVYSCGAAIEETLARIDSPVTWPVEGFRLVPHRDGIREPLYRLVADNRDLFGKIVRREPPAQAQAEAEAETDS</sequence>
<dbReference type="InterPro" id="IPR007263">
    <property type="entry name" value="DCC1-like"/>
</dbReference>
<evidence type="ECO:0000313" key="1">
    <source>
        <dbReference type="EMBL" id="MCU4742274.1"/>
    </source>
</evidence>
<dbReference type="Pfam" id="PF04134">
    <property type="entry name" value="DCC1-like"/>
    <property type="match status" value="1"/>
</dbReference>
<comment type="caution">
    <text evidence="1">The sequence shown here is derived from an EMBL/GenBank/DDBJ whole genome shotgun (WGS) entry which is preliminary data.</text>
</comment>
<name>A0AAP2Z1C4_9EURY</name>
<dbReference type="EMBL" id="JAOPKA010000007">
    <property type="protein sequence ID" value="MCU4742274.1"/>
    <property type="molecule type" value="Genomic_DNA"/>
</dbReference>
<proteinExistence type="predicted"/>